<reference evidence="1" key="1">
    <citation type="submission" date="2024-01" db="EMBL/GenBank/DDBJ databases">
        <title>The genome sequence of Micromonospora mangrovi CCTCC AA 2012012.</title>
        <authorList>
            <person name="Gao J."/>
        </authorList>
    </citation>
    <scope>NUCLEOTIDE SEQUENCE</scope>
    <source>
        <strain evidence="1">CCTCC AA 2012012</strain>
    </source>
</reference>
<reference evidence="2" key="2">
    <citation type="submission" date="2024-06" db="EMBL/GenBank/DDBJ databases">
        <title>Micromonospora mangrovi CCTCC AA 2012012 genome sequences.</title>
        <authorList>
            <person name="Gao J."/>
        </authorList>
    </citation>
    <scope>NUCLEOTIDE SEQUENCE</scope>
    <source>
        <strain evidence="2">CCTCC AA 2012012</strain>
    </source>
</reference>
<organism evidence="2">
    <name type="scientific">Micromonospora sp. CCTCC AA 2012012</name>
    <dbReference type="NCBI Taxonomy" id="3111921"/>
    <lineage>
        <taxon>Bacteria</taxon>
        <taxon>Bacillati</taxon>
        <taxon>Actinomycetota</taxon>
        <taxon>Actinomycetes</taxon>
        <taxon>Micromonosporales</taxon>
        <taxon>Micromonosporaceae</taxon>
        <taxon>Micromonospora</taxon>
    </lineage>
</organism>
<name>A0AAU8H9N4_9ACTN</name>
<dbReference type="EMBL" id="CP157762">
    <property type="protein sequence ID" value="XBP92570.1"/>
    <property type="molecule type" value="Genomic_DNA"/>
</dbReference>
<proteinExistence type="predicted"/>
<dbReference type="RefSeq" id="WP_350932157.1">
    <property type="nucleotide sequence ID" value="NZ_CP157762.1"/>
</dbReference>
<accession>A0AAU8H9N4</accession>
<evidence type="ECO:0000313" key="1">
    <source>
        <dbReference type="EMBL" id="XBP92570.1"/>
    </source>
</evidence>
<gene>
    <name evidence="2" type="ORF">ABUL08_23645</name>
    <name evidence="1" type="ORF">VK199_23570</name>
</gene>
<protein>
    <submittedName>
        <fullName evidence="2">Uncharacterized protein</fullName>
    </submittedName>
</protein>
<dbReference type="AlphaFoldDB" id="A0AAU8H9N4"/>
<sequence>MPETAGIVDTWWQGADSLVAIHDGEAELFGRPDYREARVYAGNIAMEWL</sequence>
<evidence type="ECO:0000313" key="2">
    <source>
        <dbReference type="EMBL" id="XCH73267.1"/>
    </source>
</evidence>
<dbReference type="EMBL" id="CP159342">
    <property type="protein sequence ID" value="XCH73267.1"/>
    <property type="molecule type" value="Genomic_DNA"/>
</dbReference>